<accession>A0A850PCU0</accession>
<proteinExistence type="predicted"/>
<dbReference type="RefSeq" id="WP_176614802.1">
    <property type="nucleotide sequence ID" value="NZ_JABXXR010000224.1"/>
</dbReference>
<name>A0A850PCU0_9PROT</name>
<evidence type="ECO:0000256" key="6">
    <source>
        <dbReference type="SAM" id="Phobius"/>
    </source>
</evidence>
<keyword evidence="3 6" id="KW-1133">Transmembrane helix</keyword>
<comment type="caution">
    <text evidence="8">The sequence shown here is derived from an EMBL/GenBank/DDBJ whole genome shotgun (WGS) entry which is preliminary data.</text>
</comment>
<organism evidence="8 9">
    <name type="scientific">Ameyamaea chiangmaiensis</name>
    <dbReference type="NCBI Taxonomy" id="442969"/>
    <lineage>
        <taxon>Bacteria</taxon>
        <taxon>Pseudomonadati</taxon>
        <taxon>Pseudomonadota</taxon>
        <taxon>Alphaproteobacteria</taxon>
        <taxon>Acetobacterales</taxon>
        <taxon>Acetobacteraceae</taxon>
        <taxon>Ameyamaea</taxon>
    </lineage>
</organism>
<evidence type="ECO:0000259" key="7">
    <source>
        <dbReference type="Pfam" id="PF06305"/>
    </source>
</evidence>
<keyword evidence="1" id="KW-1003">Cell membrane</keyword>
<keyword evidence="9" id="KW-1185">Reference proteome</keyword>
<evidence type="ECO:0000256" key="4">
    <source>
        <dbReference type="ARBA" id="ARBA00023136"/>
    </source>
</evidence>
<feature type="transmembrane region" description="Helical" evidence="6">
    <location>
        <begin position="38"/>
        <end position="60"/>
    </location>
</feature>
<evidence type="ECO:0000256" key="5">
    <source>
        <dbReference type="SAM" id="Coils"/>
    </source>
</evidence>
<dbReference type="EMBL" id="JABXXR010000224">
    <property type="protein sequence ID" value="NVN41954.1"/>
    <property type="molecule type" value="Genomic_DNA"/>
</dbReference>
<evidence type="ECO:0000256" key="2">
    <source>
        <dbReference type="ARBA" id="ARBA00022692"/>
    </source>
</evidence>
<dbReference type="InterPro" id="IPR010445">
    <property type="entry name" value="LapA_dom"/>
</dbReference>
<feature type="domain" description="Lipopolysaccharide assembly protein A" evidence="7">
    <location>
        <begin position="21"/>
        <end position="82"/>
    </location>
</feature>
<evidence type="ECO:0000256" key="3">
    <source>
        <dbReference type="ARBA" id="ARBA00022989"/>
    </source>
</evidence>
<reference evidence="8 9" key="1">
    <citation type="submission" date="2020-06" db="EMBL/GenBank/DDBJ databases">
        <title>Description of novel acetic acid bacteria.</title>
        <authorList>
            <person name="Sombolestani A."/>
        </authorList>
    </citation>
    <scope>NUCLEOTIDE SEQUENCE [LARGE SCALE GENOMIC DNA]</scope>
    <source>
        <strain evidence="8 9">LMG 27010</strain>
    </source>
</reference>
<evidence type="ECO:0000256" key="1">
    <source>
        <dbReference type="ARBA" id="ARBA00022475"/>
    </source>
</evidence>
<sequence>MIRLVIIIPFVLALVVFSVSNPDPVQMWLVTYGWQWSAGVLALATSTAFFLLGAFAVWVVELRQSRRARRAEARVRELETQIDTLRTQMSTMVTPAPVAPAAGPRAGLYS</sequence>
<evidence type="ECO:0000313" key="8">
    <source>
        <dbReference type="EMBL" id="NVN41954.1"/>
    </source>
</evidence>
<keyword evidence="5" id="KW-0175">Coiled coil</keyword>
<protein>
    <submittedName>
        <fullName evidence="8">DUF1049 domain-containing protein</fullName>
    </submittedName>
</protein>
<feature type="coiled-coil region" evidence="5">
    <location>
        <begin position="61"/>
        <end position="88"/>
    </location>
</feature>
<dbReference type="AlphaFoldDB" id="A0A850PCU0"/>
<keyword evidence="2 6" id="KW-0812">Transmembrane</keyword>
<gene>
    <name evidence="8" type="ORF">HUK82_15505</name>
</gene>
<dbReference type="Proteomes" id="UP000585665">
    <property type="component" value="Unassembled WGS sequence"/>
</dbReference>
<evidence type="ECO:0000313" key="9">
    <source>
        <dbReference type="Proteomes" id="UP000585665"/>
    </source>
</evidence>
<dbReference type="Pfam" id="PF06305">
    <property type="entry name" value="LapA_dom"/>
    <property type="match status" value="1"/>
</dbReference>
<dbReference type="GO" id="GO:0005886">
    <property type="term" value="C:plasma membrane"/>
    <property type="evidence" value="ECO:0007669"/>
    <property type="project" value="InterPro"/>
</dbReference>
<keyword evidence="4 6" id="KW-0472">Membrane</keyword>